<evidence type="ECO:0000313" key="2">
    <source>
        <dbReference type="EMBL" id="MFC3040713.1"/>
    </source>
</evidence>
<evidence type="ECO:0000256" key="1">
    <source>
        <dbReference type="SAM" id="Coils"/>
    </source>
</evidence>
<proteinExistence type="predicted"/>
<comment type="caution">
    <text evidence="2">The sequence shown here is derived from an EMBL/GenBank/DDBJ whole genome shotgun (WGS) entry which is preliminary data.</text>
</comment>
<gene>
    <name evidence="2" type="ORF">ACFOGI_10680</name>
</gene>
<protein>
    <submittedName>
        <fullName evidence="2">Uncharacterized protein</fullName>
    </submittedName>
</protein>
<dbReference type="RefSeq" id="WP_390272219.1">
    <property type="nucleotide sequence ID" value="NZ_JBHRSA010000042.1"/>
</dbReference>
<name>A0ABV7CX86_9BACI</name>
<organism evidence="2 3">
    <name type="scientific">Virgibacillus xinjiangensis</name>
    <dbReference type="NCBI Taxonomy" id="393090"/>
    <lineage>
        <taxon>Bacteria</taxon>
        <taxon>Bacillati</taxon>
        <taxon>Bacillota</taxon>
        <taxon>Bacilli</taxon>
        <taxon>Bacillales</taxon>
        <taxon>Bacillaceae</taxon>
        <taxon>Virgibacillus</taxon>
    </lineage>
</organism>
<accession>A0ABV7CX86</accession>
<sequence>MERVIKDLDFYLDELEDKMVKLEADLDYLQAECNDMLSRKEYDSEKDSFQ</sequence>
<reference evidence="3" key="1">
    <citation type="journal article" date="2019" name="Int. J. Syst. Evol. Microbiol.">
        <title>The Global Catalogue of Microorganisms (GCM) 10K type strain sequencing project: providing services to taxonomists for standard genome sequencing and annotation.</title>
        <authorList>
            <consortium name="The Broad Institute Genomics Platform"/>
            <consortium name="The Broad Institute Genome Sequencing Center for Infectious Disease"/>
            <person name="Wu L."/>
            <person name="Ma J."/>
        </authorList>
    </citation>
    <scope>NUCLEOTIDE SEQUENCE [LARGE SCALE GENOMIC DNA]</scope>
    <source>
        <strain evidence="3">KCTC 13128</strain>
    </source>
</reference>
<keyword evidence="1" id="KW-0175">Coiled coil</keyword>
<feature type="coiled-coil region" evidence="1">
    <location>
        <begin position="5"/>
        <end position="39"/>
    </location>
</feature>
<evidence type="ECO:0000313" key="3">
    <source>
        <dbReference type="Proteomes" id="UP001595279"/>
    </source>
</evidence>
<keyword evidence="3" id="KW-1185">Reference proteome</keyword>
<dbReference type="Proteomes" id="UP001595279">
    <property type="component" value="Unassembled WGS sequence"/>
</dbReference>
<dbReference type="EMBL" id="JBHRSA010000042">
    <property type="protein sequence ID" value="MFC3040713.1"/>
    <property type="molecule type" value="Genomic_DNA"/>
</dbReference>